<protein>
    <submittedName>
        <fullName evidence="1">Uncharacterized protein</fullName>
    </submittedName>
</protein>
<evidence type="ECO:0000313" key="2">
    <source>
        <dbReference type="Proteomes" id="UP000094385"/>
    </source>
</evidence>
<keyword evidence="2" id="KW-1185">Reference proteome</keyword>
<dbReference type="Proteomes" id="UP000094385">
    <property type="component" value="Unassembled WGS sequence"/>
</dbReference>
<gene>
    <name evidence="1" type="ORF">LIPSTDRAFT_72294</name>
</gene>
<organism evidence="1 2">
    <name type="scientific">Lipomyces starkeyi NRRL Y-11557</name>
    <dbReference type="NCBI Taxonomy" id="675824"/>
    <lineage>
        <taxon>Eukaryota</taxon>
        <taxon>Fungi</taxon>
        <taxon>Dikarya</taxon>
        <taxon>Ascomycota</taxon>
        <taxon>Saccharomycotina</taxon>
        <taxon>Lipomycetes</taxon>
        <taxon>Lipomycetales</taxon>
        <taxon>Lipomycetaceae</taxon>
        <taxon>Lipomyces</taxon>
    </lineage>
</organism>
<name>A0A1E3Q534_LIPST</name>
<accession>A0A1E3Q534</accession>
<sequence>MCKYDNGLVRQKEARSTLCDCPWKVRFKKQLNDTWVVTQLVDYHEITNGKV</sequence>
<dbReference type="AlphaFoldDB" id="A0A1E3Q534"/>
<evidence type="ECO:0000313" key="1">
    <source>
        <dbReference type="EMBL" id="ODQ72688.1"/>
    </source>
</evidence>
<dbReference type="EMBL" id="KV454295">
    <property type="protein sequence ID" value="ODQ72688.1"/>
    <property type="molecule type" value="Genomic_DNA"/>
</dbReference>
<proteinExistence type="predicted"/>
<reference evidence="1 2" key="1">
    <citation type="journal article" date="2016" name="Proc. Natl. Acad. Sci. U.S.A.">
        <title>Comparative genomics of biotechnologically important yeasts.</title>
        <authorList>
            <person name="Riley R."/>
            <person name="Haridas S."/>
            <person name="Wolfe K.H."/>
            <person name="Lopes M.R."/>
            <person name="Hittinger C.T."/>
            <person name="Goeker M."/>
            <person name="Salamov A.A."/>
            <person name="Wisecaver J.H."/>
            <person name="Long T.M."/>
            <person name="Calvey C.H."/>
            <person name="Aerts A.L."/>
            <person name="Barry K.W."/>
            <person name="Choi C."/>
            <person name="Clum A."/>
            <person name="Coughlan A.Y."/>
            <person name="Deshpande S."/>
            <person name="Douglass A.P."/>
            <person name="Hanson S.J."/>
            <person name="Klenk H.-P."/>
            <person name="LaButti K.M."/>
            <person name="Lapidus A."/>
            <person name="Lindquist E.A."/>
            <person name="Lipzen A.M."/>
            <person name="Meier-Kolthoff J.P."/>
            <person name="Ohm R.A."/>
            <person name="Otillar R.P."/>
            <person name="Pangilinan J.L."/>
            <person name="Peng Y."/>
            <person name="Rokas A."/>
            <person name="Rosa C.A."/>
            <person name="Scheuner C."/>
            <person name="Sibirny A.A."/>
            <person name="Slot J.C."/>
            <person name="Stielow J.B."/>
            <person name="Sun H."/>
            <person name="Kurtzman C.P."/>
            <person name="Blackwell M."/>
            <person name="Grigoriev I.V."/>
            <person name="Jeffries T.W."/>
        </authorList>
    </citation>
    <scope>NUCLEOTIDE SEQUENCE [LARGE SCALE GENOMIC DNA]</scope>
    <source>
        <strain evidence="1 2">NRRL Y-11557</strain>
    </source>
</reference>